<dbReference type="EMBL" id="VRTS01000001">
    <property type="protein sequence ID" value="TXK65731.1"/>
    <property type="molecule type" value="Genomic_DNA"/>
</dbReference>
<dbReference type="Pfam" id="PF08811">
    <property type="entry name" value="DUF1800"/>
    <property type="match status" value="1"/>
</dbReference>
<accession>A0A5C8L001</accession>
<name>A0A5C8L001_9GAMM</name>
<feature type="region of interest" description="Disordered" evidence="1">
    <location>
        <begin position="45"/>
        <end position="104"/>
    </location>
</feature>
<proteinExistence type="predicted"/>
<evidence type="ECO:0000313" key="3">
    <source>
        <dbReference type="Proteomes" id="UP000321248"/>
    </source>
</evidence>
<organism evidence="2 3">
    <name type="scientific">Alkalisalibacterium limincola</name>
    <dbReference type="NCBI Taxonomy" id="2699169"/>
    <lineage>
        <taxon>Bacteria</taxon>
        <taxon>Pseudomonadati</taxon>
        <taxon>Pseudomonadota</taxon>
        <taxon>Gammaproteobacteria</taxon>
        <taxon>Lysobacterales</taxon>
        <taxon>Lysobacteraceae</taxon>
        <taxon>Alkalisalibacterium</taxon>
    </lineage>
</organism>
<evidence type="ECO:0000313" key="2">
    <source>
        <dbReference type="EMBL" id="TXK65731.1"/>
    </source>
</evidence>
<reference evidence="2 3" key="1">
    <citation type="submission" date="2019-08" db="EMBL/GenBank/DDBJ databases">
        <authorList>
            <person name="Karlyshev A.V."/>
        </authorList>
    </citation>
    <scope>NUCLEOTIDE SEQUENCE [LARGE SCALE GENOMIC DNA]</scope>
    <source>
        <strain evidence="2 3">Alg18-2.2</strain>
    </source>
</reference>
<gene>
    <name evidence="2" type="ORF">FU658_01015</name>
</gene>
<protein>
    <submittedName>
        <fullName evidence="2">DUF1800 domain-containing protein</fullName>
    </submittedName>
</protein>
<dbReference type="Proteomes" id="UP000321248">
    <property type="component" value="Unassembled WGS sequence"/>
</dbReference>
<feature type="compositionally biased region" description="Pro residues" evidence="1">
    <location>
        <begin position="63"/>
        <end position="78"/>
    </location>
</feature>
<dbReference type="AlphaFoldDB" id="A0A5C8L001"/>
<comment type="caution">
    <text evidence="2">The sequence shown here is derived from an EMBL/GenBank/DDBJ whole genome shotgun (WGS) entry which is preliminary data.</text>
</comment>
<feature type="region of interest" description="Disordered" evidence="1">
    <location>
        <begin position="1"/>
        <end position="20"/>
    </location>
</feature>
<dbReference type="OrthoDB" id="9772295at2"/>
<evidence type="ECO:0000256" key="1">
    <source>
        <dbReference type="SAM" id="MobiDB-lite"/>
    </source>
</evidence>
<keyword evidence="3" id="KW-1185">Reference proteome</keyword>
<dbReference type="InterPro" id="IPR014917">
    <property type="entry name" value="DUF1800"/>
</dbReference>
<sequence>MKAPCKVAAHRRHSGSSGMDVDLSPVWRDRLVQAWQERHPGVDVTATAVSSPLQGYIPRDGTLPPPAPPPPGPTPPGRIPRDGTSPGPGHPPPRIRADPRMREGSSAPLAVRVLAKMGYGHSPQDLADFTAGGGSDAARLQAWIERQLDWASIDDGAVEARLAAGGYQTLGKSLPQLWSDHVRNDPSYTLRMQPAFETQRAAFVRAVHSRRQLRELMVEFWHNHFNVFGTDFSIGPVLVHYDRDVIRANAMGNFRDMLEAVARSTAMLYYLDNISNTRNGPNENFARELLELHTLGAENYLGLMNPFEVPPDPIDPNYPVGYTDIDVYETAAAFTGWSARNGHWQYPGENDGTFVYRAAWHDQGPKFVLGMFLYPEQPALQDGHDVLDRLASHPGTARFVCRKLVRRLVADTPPEALVNSAAQVFRQHWRSPDQIARVLRHILGSEHFLQAWGHKQRRPFEVVVAAMRAIGTDFTMRLGNPASNDLMWLYGFTGHAPFAWPAPNGYPDTASAWNGSNALAMSWRVLNHLPERQDGEAPILPVVAISRSQVPNWTASALVDFWTARILRRPLASSRRQSLLQFMAQNGDPRTYVITDTDSWAAGDLKRHYNHQRLRTLVSLLLASPEFFER</sequence>